<protein>
    <recommendedName>
        <fullName evidence="3 7">Argininosuccinate lyase</fullName>
        <shortName evidence="7">ASAL</shortName>
        <ecNumber evidence="3 7">4.3.2.1</ecNumber>
    </recommendedName>
    <alternativeName>
        <fullName evidence="7">Arginosuccinase</fullName>
    </alternativeName>
</protein>
<dbReference type="EC" id="4.3.2.1" evidence="3 7"/>
<evidence type="ECO:0000256" key="3">
    <source>
        <dbReference type="ARBA" id="ARBA00012338"/>
    </source>
</evidence>
<dbReference type="Pfam" id="PF00206">
    <property type="entry name" value="Lyase_1"/>
    <property type="match status" value="1"/>
</dbReference>
<comment type="subcellular location">
    <subcellularLocation>
        <location evidence="7">Cytoplasm</location>
    </subcellularLocation>
</comment>
<dbReference type="InterPro" id="IPR020557">
    <property type="entry name" value="Fumarate_lyase_CS"/>
</dbReference>
<accession>A0A5P8P098</accession>
<keyword evidence="6 7" id="KW-0456">Lyase</keyword>
<dbReference type="Gene3D" id="1.10.275.10">
    <property type="entry name" value="Fumarase/aspartase (N-terminal domain)"/>
    <property type="match status" value="1"/>
</dbReference>
<evidence type="ECO:0000256" key="1">
    <source>
        <dbReference type="ARBA" id="ARBA00000985"/>
    </source>
</evidence>
<keyword evidence="5 7" id="KW-0028">Amino-acid biosynthesis</keyword>
<dbReference type="Gene3D" id="1.10.40.30">
    <property type="entry name" value="Fumarase/aspartase (C-terminal domain)"/>
    <property type="match status" value="1"/>
</dbReference>
<dbReference type="InterPro" id="IPR000362">
    <property type="entry name" value="Fumarate_lyase_fam"/>
</dbReference>
<comment type="catalytic activity">
    <reaction evidence="1 7">
        <text>2-(N(omega)-L-arginino)succinate = fumarate + L-arginine</text>
        <dbReference type="Rhea" id="RHEA:24020"/>
        <dbReference type="ChEBI" id="CHEBI:29806"/>
        <dbReference type="ChEBI" id="CHEBI:32682"/>
        <dbReference type="ChEBI" id="CHEBI:57472"/>
        <dbReference type="EC" id="4.3.2.1"/>
    </reaction>
</comment>
<dbReference type="PANTHER" id="PTHR43814">
    <property type="entry name" value="ARGININOSUCCINATE LYASE"/>
    <property type="match status" value="1"/>
</dbReference>
<dbReference type="Gene3D" id="1.20.200.10">
    <property type="entry name" value="Fumarase/aspartase (Central domain)"/>
    <property type="match status" value="1"/>
</dbReference>
<keyword evidence="7" id="KW-0963">Cytoplasm</keyword>
<dbReference type="GO" id="GO:0005829">
    <property type="term" value="C:cytosol"/>
    <property type="evidence" value="ECO:0007669"/>
    <property type="project" value="TreeGrafter"/>
</dbReference>
<dbReference type="PROSITE" id="PS00163">
    <property type="entry name" value="FUMARATE_LYASES"/>
    <property type="match status" value="1"/>
</dbReference>
<evidence type="ECO:0000256" key="6">
    <source>
        <dbReference type="ARBA" id="ARBA00023239"/>
    </source>
</evidence>
<evidence type="ECO:0000259" key="8">
    <source>
        <dbReference type="Pfam" id="PF00206"/>
    </source>
</evidence>
<reference evidence="10 11" key="1">
    <citation type="submission" date="2019-09" db="EMBL/GenBank/DDBJ databases">
        <title>Sulfurimonas gotlandica sp. nov., a chemoautotrophic and psychrotolerant epsilonproteobacterium isolated from a pelagic redoxcline, and an emended description of the genus Sulfurimonas.</title>
        <authorList>
            <person name="Wang S."/>
            <person name="Jiang L."/>
            <person name="Shao S."/>
        </authorList>
    </citation>
    <scope>NUCLEOTIDE SEQUENCE [LARGE SCALE GENOMIC DNA]</scope>
    <source>
        <strain evidence="10 11">GYSZ_1</strain>
    </source>
</reference>
<evidence type="ECO:0000256" key="2">
    <source>
        <dbReference type="ARBA" id="ARBA00004941"/>
    </source>
</evidence>
<dbReference type="FunFam" id="1.10.275.10:FF:000002">
    <property type="entry name" value="Argininosuccinate lyase"/>
    <property type="match status" value="1"/>
</dbReference>
<dbReference type="InterPro" id="IPR022761">
    <property type="entry name" value="Fumarate_lyase_N"/>
</dbReference>
<dbReference type="InterPro" id="IPR009049">
    <property type="entry name" value="Argininosuccinate_lyase"/>
</dbReference>
<dbReference type="FunFam" id="1.20.200.10:FF:000002">
    <property type="entry name" value="Argininosuccinate lyase"/>
    <property type="match status" value="1"/>
</dbReference>
<feature type="domain" description="Fumarate lyase N-terminal" evidence="8">
    <location>
        <begin position="7"/>
        <end position="301"/>
    </location>
</feature>
<dbReference type="SUPFAM" id="SSF48557">
    <property type="entry name" value="L-aspartase-like"/>
    <property type="match status" value="1"/>
</dbReference>
<dbReference type="RefSeq" id="WP_152307057.1">
    <property type="nucleotide sequence ID" value="NZ_CP043617.1"/>
</dbReference>
<gene>
    <name evidence="7 10" type="primary">argH</name>
    <name evidence="10" type="ORF">FJR48_04990</name>
</gene>
<evidence type="ECO:0000313" key="11">
    <source>
        <dbReference type="Proteomes" id="UP000326944"/>
    </source>
</evidence>
<dbReference type="InterPro" id="IPR024083">
    <property type="entry name" value="Fumarase/histidase_N"/>
</dbReference>
<sequence>MEKMWSGRFSQSASSLLDEFNASIMFDRELYIEDIEGSIAHATMLQKQGILTQKELENIITGLNQVRSEIESGEFKWNISDEDLHMGIEKRLTVLIGDAGKKLHTARSRNDQVAVDFRRWTLKKNLAIVEAIKKLMAEILVVAKQHTETLIPGMTHLQHAQPTNFGFHLGAYLSMFKRDIARFEDSFKRNNISPLGCAALAGTPHNVDRKMTAELLGFDSVSTNCLDTVSDRDFALEILFNISTMMMHISRLSEELIMWSSYEFGFVELSDEYSTGSSIMPQKKNPDVPELLRGKTGRVYGSLMGLLTVMKGLPLAYNKDTQEDKEGVFDAVKTAEISLEILKEAIKTMEVKPHNMEKACAIGHLSATDLADYLVEKCDIPFREAHFITGRAVAKGEELNTDLSQMEFKYLKEIDERIKEDVMEYLVLRNSMNARTSEGGTATKRTKEQLAYFKDFLEGKN</sequence>
<evidence type="ECO:0000256" key="4">
    <source>
        <dbReference type="ARBA" id="ARBA00022571"/>
    </source>
</evidence>
<evidence type="ECO:0000256" key="5">
    <source>
        <dbReference type="ARBA" id="ARBA00022605"/>
    </source>
</evidence>
<dbReference type="InterPro" id="IPR008948">
    <property type="entry name" value="L-Aspartase-like"/>
</dbReference>
<dbReference type="HAMAP" id="MF_00006">
    <property type="entry name" value="Arg_succ_lyase"/>
    <property type="match status" value="1"/>
</dbReference>
<comment type="similarity">
    <text evidence="7">Belongs to the lyase 1 family. Argininosuccinate lyase subfamily.</text>
</comment>
<comment type="pathway">
    <text evidence="2 7">Amino-acid biosynthesis; L-arginine biosynthesis; L-arginine from L-ornithine and carbamoyl phosphate: step 3/3.</text>
</comment>
<proteinExistence type="inferred from homology"/>
<dbReference type="CDD" id="cd01359">
    <property type="entry name" value="Argininosuccinate_lyase"/>
    <property type="match status" value="1"/>
</dbReference>
<feature type="domain" description="Argininosuccinate lyase C-terminal" evidence="9">
    <location>
        <begin position="365"/>
        <end position="433"/>
    </location>
</feature>
<dbReference type="UniPathway" id="UPA00068">
    <property type="reaction ID" value="UER00114"/>
</dbReference>
<dbReference type="AlphaFoldDB" id="A0A5P8P098"/>
<dbReference type="PANTHER" id="PTHR43814:SF1">
    <property type="entry name" value="ARGININOSUCCINATE LYASE"/>
    <property type="match status" value="1"/>
</dbReference>
<dbReference type="EMBL" id="CP043617">
    <property type="protein sequence ID" value="QFR49114.1"/>
    <property type="molecule type" value="Genomic_DNA"/>
</dbReference>
<dbReference type="PRINTS" id="PR00149">
    <property type="entry name" value="FUMRATELYASE"/>
</dbReference>
<dbReference type="FunFam" id="1.10.40.30:FF:000001">
    <property type="entry name" value="Argininosuccinate lyase"/>
    <property type="match status" value="1"/>
</dbReference>
<keyword evidence="4 7" id="KW-0055">Arginine biosynthesis</keyword>
<dbReference type="PRINTS" id="PR00145">
    <property type="entry name" value="ARGSUCLYASE"/>
</dbReference>
<organism evidence="10 11">
    <name type="scientific">Sulfurimonas lithotrophica</name>
    <dbReference type="NCBI Taxonomy" id="2590022"/>
    <lineage>
        <taxon>Bacteria</taxon>
        <taxon>Pseudomonadati</taxon>
        <taxon>Campylobacterota</taxon>
        <taxon>Epsilonproteobacteria</taxon>
        <taxon>Campylobacterales</taxon>
        <taxon>Sulfurimonadaceae</taxon>
        <taxon>Sulfurimonas</taxon>
    </lineage>
</organism>
<dbReference type="InterPro" id="IPR029419">
    <property type="entry name" value="Arg_succ_lyase_C"/>
</dbReference>
<dbReference type="NCBIfam" id="TIGR00838">
    <property type="entry name" value="argH"/>
    <property type="match status" value="1"/>
</dbReference>
<dbReference type="OrthoDB" id="9769623at2"/>
<evidence type="ECO:0000256" key="7">
    <source>
        <dbReference type="HAMAP-Rule" id="MF_00006"/>
    </source>
</evidence>
<dbReference type="GO" id="GO:0042450">
    <property type="term" value="P:L-arginine biosynthetic process via ornithine"/>
    <property type="evidence" value="ECO:0007669"/>
    <property type="project" value="UniProtKB-UniRule"/>
</dbReference>
<dbReference type="GO" id="GO:0004056">
    <property type="term" value="F:argininosuccinate lyase activity"/>
    <property type="evidence" value="ECO:0007669"/>
    <property type="project" value="UniProtKB-UniRule"/>
</dbReference>
<name>A0A5P8P098_9BACT</name>
<keyword evidence="11" id="KW-1185">Reference proteome</keyword>
<dbReference type="Proteomes" id="UP000326944">
    <property type="component" value="Chromosome"/>
</dbReference>
<dbReference type="Pfam" id="PF14698">
    <property type="entry name" value="ASL_C2"/>
    <property type="match status" value="1"/>
</dbReference>
<evidence type="ECO:0000259" key="9">
    <source>
        <dbReference type="Pfam" id="PF14698"/>
    </source>
</evidence>
<dbReference type="KEGG" id="sulg:FJR48_04990"/>
<evidence type="ECO:0000313" key="10">
    <source>
        <dbReference type="EMBL" id="QFR49114.1"/>
    </source>
</evidence>